<dbReference type="EMBL" id="BLAL01000229">
    <property type="protein sequence ID" value="GES93919.1"/>
    <property type="molecule type" value="Genomic_DNA"/>
</dbReference>
<gene>
    <name evidence="2" type="ORF">RCL2_002066300</name>
</gene>
<dbReference type="GO" id="GO:0016301">
    <property type="term" value="F:kinase activity"/>
    <property type="evidence" value="ECO:0007669"/>
    <property type="project" value="UniProtKB-KW"/>
</dbReference>
<keyword evidence="1" id="KW-0812">Transmembrane</keyword>
<feature type="transmembrane region" description="Helical" evidence="1">
    <location>
        <begin position="32"/>
        <end position="50"/>
    </location>
</feature>
<keyword evidence="2" id="KW-0418">Kinase</keyword>
<keyword evidence="2" id="KW-0808">Transferase</keyword>
<dbReference type="SUPFAM" id="SSF56112">
    <property type="entry name" value="Protein kinase-like (PK-like)"/>
    <property type="match status" value="1"/>
</dbReference>
<evidence type="ECO:0000256" key="1">
    <source>
        <dbReference type="SAM" id="Phobius"/>
    </source>
</evidence>
<dbReference type="AlphaFoldDB" id="A0A8H3QYE6"/>
<evidence type="ECO:0000313" key="2">
    <source>
        <dbReference type="EMBL" id="GES93919.1"/>
    </source>
</evidence>
<sequence>MKWKEKLNILLHINIAYGLRVIHEKGLIHHDFIVDFFLVMVLLMMSSLVIKICQGLRPKSNYEIPQLMLNINNQCWDANPLKRPKTGELVDVICNLYIKNLPAPKNDIDNKVHL</sequence>
<protein>
    <submittedName>
        <fullName evidence="2">Kinase-like domain-containing protein</fullName>
    </submittedName>
</protein>
<organism evidence="2 3">
    <name type="scientific">Rhizophagus clarus</name>
    <dbReference type="NCBI Taxonomy" id="94130"/>
    <lineage>
        <taxon>Eukaryota</taxon>
        <taxon>Fungi</taxon>
        <taxon>Fungi incertae sedis</taxon>
        <taxon>Mucoromycota</taxon>
        <taxon>Glomeromycotina</taxon>
        <taxon>Glomeromycetes</taxon>
        <taxon>Glomerales</taxon>
        <taxon>Glomeraceae</taxon>
        <taxon>Rhizophagus</taxon>
    </lineage>
</organism>
<proteinExistence type="predicted"/>
<keyword evidence="1" id="KW-1133">Transmembrane helix</keyword>
<reference evidence="2" key="1">
    <citation type="submission" date="2019-10" db="EMBL/GenBank/DDBJ databases">
        <title>Conservation and host-specific expression of non-tandemly repeated heterogenous ribosome RNA gene in arbuscular mycorrhizal fungi.</title>
        <authorList>
            <person name="Maeda T."/>
            <person name="Kobayashi Y."/>
            <person name="Nakagawa T."/>
            <person name="Ezawa T."/>
            <person name="Yamaguchi K."/>
            <person name="Bino T."/>
            <person name="Nishimoto Y."/>
            <person name="Shigenobu S."/>
            <person name="Kawaguchi M."/>
        </authorList>
    </citation>
    <scope>NUCLEOTIDE SEQUENCE</scope>
    <source>
        <strain evidence="2">HR1</strain>
    </source>
</reference>
<dbReference type="InterPro" id="IPR011009">
    <property type="entry name" value="Kinase-like_dom_sf"/>
</dbReference>
<name>A0A8H3QYE6_9GLOM</name>
<keyword evidence="1" id="KW-0472">Membrane</keyword>
<dbReference type="Proteomes" id="UP000615446">
    <property type="component" value="Unassembled WGS sequence"/>
</dbReference>
<accession>A0A8H3QYE6</accession>
<comment type="caution">
    <text evidence="2">The sequence shown here is derived from an EMBL/GenBank/DDBJ whole genome shotgun (WGS) entry which is preliminary data.</text>
</comment>
<evidence type="ECO:0000313" key="3">
    <source>
        <dbReference type="Proteomes" id="UP000615446"/>
    </source>
</evidence>
<dbReference type="OrthoDB" id="2419888at2759"/>